<dbReference type="AlphaFoldDB" id="A0A346JU94"/>
<evidence type="ECO:0000313" key="1">
    <source>
        <dbReference type="EMBL" id="RFN62416.1"/>
    </source>
</evidence>
<name>A0A346JU94_HAEIF</name>
<reference evidence="1" key="1">
    <citation type="submission" date="2018-08" db="EMBL/GenBank/DDBJ databases">
        <title>Antagonistic pleiotropy in the bifunctional surface protein FadL/P1 during adaptation of Haemophilus influenzae to chronic lung infection associated with COPD.</title>
        <authorList>
            <person name="Moleres J."/>
            <person name="Ehrlich R."/>
        </authorList>
    </citation>
    <scope>NUCLEOTIDE SEQUENCE [LARGE SCALE GENOMIC DNA]</scope>
    <source>
        <strain evidence="1">P668-6062</strain>
    </source>
</reference>
<protein>
    <submittedName>
        <fullName evidence="1">Uncharacterized protein</fullName>
    </submittedName>
</protein>
<organism evidence="1">
    <name type="scientific">Haemophilus influenzae</name>
    <dbReference type="NCBI Taxonomy" id="727"/>
    <lineage>
        <taxon>Bacteria</taxon>
        <taxon>Pseudomonadati</taxon>
        <taxon>Pseudomonadota</taxon>
        <taxon>Gammaproteobacteria</taxon>
        <taxon>Pasteurellales</taxon>
        <taxon>Pasteurellaceae</taxon>
        <taxon>Haemophilus</taxon>
    </lineage>
</organism>
<sequence>MAVSRSEQIEQVQLMLEACDKAILDVLAGKTVTFNGRSVTRESLSEIRKTRQTLREELVELKRLGSGRSRFKYANLNPRF</sequence>
<comment type="caution">
    <text evidence="1">The sequence shown here is derived from an EMBL/GenBank/DDBJ whole genome shotgun (WGS) entry which is preliminary data.</text>
</comment>
<gene>
    <name evidence="1" type="ORF">CH627_09300</name>
</gene>
<dbReference type="EMBL" id="QVJI01000018">
    <property type="protein sequence ID" value="RFN62416.1"/>
    <property type="molecule type" value="Genomic_DNA"/>
</dbReference>
<proteinExistence type="predicted"/>
<accession>A0A346JU94</accession>